<gene>
    <name evidence="1" type="ORF">L210DRAFT_3646321</name>
</gene>
<name>A0AAD4GDD3_BOLED</name>
<comment type="caution">
    <text evidence="1">The sequence shown here is derived from an EMBL/GenBank/DDBJ whole genome shotgun (WGS) entry which is preliminary data.</text>
</comment>
<evidence type="ECO:0000313" key="2">
    <source>
        <dbReference type="Proteomes" id="UP001194468"/>
    </source>
</evidence>
<dbReference type="EMBL" id="WHUW01000015">
    <property type="protein sequence ID" value="KAF8438793.1"/>
    <property type="molecule type" value="Genomic_DNA"/>
</dbReference>
<reference evidence="1" key="2">
    <citation type="journal article" date="2020" name="Nat. Commun.">
        <title>Large-scale genome sequencing of mycorrhizal fungi provides insights into the early evolution of symbiotic traits.</title>
        <authorList>
            <person name="Miyauchi S."/>
            <person name="Kiss E."/>
            <person name="Kuo A."/>
            <person name="Drula E."/>
            <person name="Kohler A."/>
            <person name="Sanchez-Garcia M."/>
            <person name="Morin E."/>
            <person name="Andreopoulos B."/>
            <person name="Barry K.W."/>
            <person name="Bonito G."/>
            <person name="Buee M."/>
            <person name="Carver A."/>
            <person name="Chen C."/>
            <person name="Cichocki N."/>
            <person name="Clum A."/>
            <person name="Culley D."/>
            <person name="Crous P.W."/>
            <person name="Fauchery L."/>
            <person name="Girlanda M."/>
            <person name="Hayes R.D."/>
            <person name="Keri Z."/>
            <person name="LaButti K."/>
            <person name="Lipzen A."/>
            <person name="Lombard V."/>
            <person name="Magnuson J."/>
            <person name="Maillard F."/>
            <person name="Murat C."/>
            <person name="Nolan M."/>
            <person name="Ohm R.A."/>
            <person name="Pangilinan J."/>
            <person name="Pereira M.F."/>
            <person name="Perotto S."/>
            <person name="Peter M."/>
            <person name="Pfister S."/>
            <person name="Riley R."/>
            <person name="Sitrit Y."/>
            <person name="Stielow J.B."/>
            <person name="Szollosi G."/>
            <person name="Zifcakova L."/>
            <person name="Stursova M."/>
            <person name="Spatafora J.W."/>
            <person name="Tedersoo L."/>
            <person name="Vaario L.M."/>
            <person name="Yamada A."/>
            <person name="Yan M."/>
            <person name="Wang P."/>
            <person name="Xu J."/>
            <person name="Bruns T."/>
            <person name="Baldrian P."/>
            <person name="Vilgalys R."/>
            <person name="Dunand C."/>
            <person name="Henrissat B."/>
            <person name="Grigoriev I.V."/>
            <person name="Hibbett D."/>
            <person name="Nagy L.G."/>
            <person name="Martin F.M."/>
        </authorList>
    </citation>
    <scope>NUCLEOTIDE SEQUENCE</scope>
    <source>
        <strain evidence="1">BED1</strain>
    </source>
</reference>
<proteinExistence type="predicted"/>
<organism evidence="1 2">
    <name type="scientific">Boletus edulis BED1</name>
    <dbReference type="NCBI Taxonomy" id="1328754"/>
    <lineage>
        <taxon>Eukaryota</taxon>
        <taxon>Fungi</taxon>
        <taxon>Dikarya</taxon>
        <taxon>Basidiomycota</taxon>
        <taxon>Agaricomycotina</taxon>
        <taxon>Agaricomycetes</taxon>
        <taxon>Agaricomycetidae</taxon>
        <taxon>Boletales</taxon>
        <taxon>Boletineae</taxon>
        <taxon>Boletaceae</taxon>
        <taxon>Boletoideae</taxon>
        <taxon>Boletus</taxon>
    </lineage>
</organism>
<keyword evidence="2" id="KW-1185">Reference proteome</keyword>
<evidence type="ECO:0000313" key="1">
    <source>
        <dbReference type="EMBL" id="KAF8438793.1"/>
    </source>
</evidence>
<dbReference type="AlphaFoldDB" id="A0AAD4GDD3"/>
<reference evidence="1" key="1">
    <citation type="submission" date="2019-10" db="EMBL/GenBank/DDBJ databases">
        <authorList>
            <consortium name="DOE Joint Genome Institute"/>
            <person name="Kuo A."/>
            <person name="Miyauchi S."/>
            <person name="Kiss E."/>
            <person name="Drula E."/>
            <person name="Kohler A."/>
            <person name="Sanchez-Garcia M."/>
            <person name="Andreopoulos B."/>
            <person name="Barry K.W."/>
            <person name="Bonito G."/>
            <person name="Buee M."/>
            <person name="Carver A."/>
            <person name="Chen C."/>
            <person name="Cichocki N."/>
            <person name="Clum A."/>
            <person name="Culley D."/>
            <person name="Crous P.W."/>
            <person name="Fauchery L."/>
            <person name="Girlanda M."/>
            <person name="Hayes R."/>
            <person name="Keri Z."/>
            <person name="LaButti K."/>
            <person name="Lipzen A."/>
            <person name="Lombard V."/>
            <person name="Magnuson J."/>
            <person name="Maillard F."/>
            <person name="Morin E."/>
            <person name="Murat C."/>
            <person name="Nolan M."/>
            <person name="Ohm R."/>
            <person name="Pangilinan J."/>
            <person name="Pereira M."/>
            <person name="Perotto S."/>
            <person name="Peter M."/>
            <person name="Riley R."/>
            <person name="Sitrit Y."/>
            <person name="Stielow B."/>
            <person name="Szollosi G."/>
            <person name="Zifcakova L."/>
            <person name="Stursova M."/>
            <person name="Spatafora J.W."/>
            <person name="Tedersoo L."/>
            <person name="Vaario L.-M."/>
            <person name="Yamada A."/>
            <person name="Yan M."/>
            <person name="Wang P."/>
            <person name="Xu J."/>
            <person name="Bruns T."/>
            <person name="Baldrian P."/>
            <person name="Vilgalys R."/>
            <person name="Henrissat B."/>
            <person name="Grigoriev I.V."/>
            <person name="Hibbett D."/>
            <person name="Nagy L.G."/>
            <person name="Martin F.M."/>
        </authorList>
    </citation>
    <scope>NUCLEOTIDE SEQUENCE</scope>
    <source>
        <strain evidence="1">BED1</strain>
    </source>
</reference>
<sequence>MNCLWEQIMLEMQVQMEKMQTSKTAEIEAQVEMHVTQLQDTMQAEKEQELASLKQCYSHNNKNGQVQQLLKERLDITQDINIITHELADVAEVHKYKYEDGPGPDPTNLVFDLTRNHSTPWNMFILNLLTQELQERCVEEQWVIMQSDNYILDILRDCYK</sequence>
<dbReference type="Proteomes" id="UP001194468">
    <property type="component" value="Unassembled WGS sequence"/>
</dbReference>
<protein>
    <submittedName>
        <fullName evidence="1">Uncharacterized protein</fullName>
    </submittedName>
</protein>
<accession>A0AAD4GDD3</accession>